<dbReference type="GO" id="GO:0030488">
    <property type="term" value="P:tRNA methylation"/>
    <property type="evidence" value="ECO:0007669"/>
    <property type="project" value="TreeGrafter"/>
</dbReference>
<dbReference type="FunCoup" id="L0PB39">
    <property type="interactions" value="370"/>
</dbReference>
<dbReference type="STRING" id="1209962.L0PB39"/>
<dbReference type="Pfam" id="PF03966">
    <property type="entry name" value="Trm112p"/>
    <property type="match status" value="1"/>
</dbReference>
<sequence length="131" mass="15172">MKLLTANFLQCAVKKCQKSAAGFPLQFKDVQIVQKTLDFNPEFLLNILYRMDWPALILTVKEIVRVDLFGTETLPHEKPELTIEHVDMLQQLHTLLLETQVMEGSLVCRNCNHIYPIKEGIPNFLLTEYEI</sequence>
<accession>L0PB39</accession>
<dbReference type="GO" id="GO:0070476">
    <property type="term" value="P:rRNA (guanine-N7)-methylation"/>
    <property type="evidence" value="ECO:0007669"/>
    <property type="project" value="TreeGrafter"/>
</dbReference>
<gene>
    <name evidence="2" type="ORF">PNEJI1_002248</name>
</gene>
<evidence type="ECO:0000313" key="3">
    <source>
        <dbReference type="Proteomes" id="UP000010422"/>
    </source>
</evidence>
<evidence type="ECO:0000313" key="2">
    <source>
        <dbReference type="EMBL" id="CCJ29407.1"/>
    </source>
</evidence>
<dbReference type="EMBL" id="CAKM01000182">
    <property type="protein sequence ID" value="CCJ29407.1"/>
    <property type="molecule type" value="Genomic_DNA"/>
</dbReference>
<dbReference type="GO" id="GO:0046982">
    <property type="term" value="F:protein heterodimerization activity"/>
    <property type="evidence" value="ECO:0007669"/>
    <property type="project" value="InterPro"/>
</dbReference>
<name>L0PB39_PNEJI</name>
<dbReference type="InterPro" id="IPR039127">
    <property type="entry name" value="Trm112"/>
</dbReference>
<evidence type="ECO:0008006" key="4">
    <source>
        <dbReference type="Google" id="ProtNLM"/>
    </source>
</evidence>
<comment type="caution">
    <text evidence="2">The sequence shown here is derived from an EMBL/GenBank/DDBJ whole genome shotgun (WGS) entry which is preliminary data.</text>
</comment>
<dbReference type="AlphaFoldDB" id="L0PB39"/>
<proteinExistence type="inferred from homology"/>
<dbReference type="PANTHER" id="PTHR12773">
    <property type="entry name" value="UPF0315 PROTEIN-RELATED"/>
    <property type="match status" value="1"/>
</dbReference>
<dbReference type="SUPFAM" id="SSF158997">
    <property type="entry name" value="Trm112p-like"/>
    <property type="match status" value="1"/>
</dbReference>
<dbReference type="InterPro" id="IPR005651">
    <property type="entry name" value="Trm112-like"/>
</dbReference>
<dbReference type="Proteomes" id="UP000010422">
    <property type="component" value="Unassembled WGS sequence"/>
</dbReference>
<dbReference type="InParanoid" id="L0PB39"/>
<evidence type="ECO:0000256" key="1">
    <source>
        <dbReference type="ARBA" id="ARBA00007980"/>
    </source>
</evidence>
<organism evidence="3">
    <name type="scientific">Pneumocystis jirovecii</name>
    <name type="common">Human pneumocystis pneumonia agent</name>
    <dbReference type="NCBI Taxonomy" id="42068"/>
    <lineage>
        <taxon>Eukaryota</taxon>
        <taxon>Fungi</taxon>
        <taxon>Dikarya</taxon>
        <taxon>Ascomycota</taxon>
        <taxon>Taphrinomycotina</taxon>
        <taxon>Pneumocystomycetes</taxon>
        <taxon>Pneumocystaceae</taxon>
        <taxon>Pneumocystis</taxon>
    </lineage>
</organism>
<dbReference type="PANTHER" id="PTHR12773:SF0">
    <property type="entry name" value="MULTIFUNCTIONAL METHYLTRANSFERASE SUBUNIT TRM112-LIKE PROTEIN"/>
    <property type="match status" value="1"/>
</dbReference>
<dbReference type="Gene3D" id="2.20.25.10">
    <property type="match status" value="1"/>
</dbReference>
<protein>
    <recommendedName>
        <fullName evidence="4">Multifunctional methyltransferase subunit TRM112</fullName>
    </recommendedName>
</protein>
<reference evidence="2 3" key="1">
    <citation type="journal article" date="2012" name="MBio">
        <title>De novo assembly of the Pneumocystis jirovecii genome from a single bronchoalveolar lavage fluid specimen from a patient.</title>
        <authorList>
            <person name="Cisse O.H."/>
            <person name="Pagni M."/>
            <person name="Hauser P.M."/>
        </authorList>
    </citation>
    <scope>NUCLEOTIDE SEQUENCE [LARGE SCALE GENOMIC DNA]</scope>
    <source>
        <strain evidence="2 3">SE8</strain>
    </source>
</reference>
<dbReference type="VEuPathDB" id="FungiDB:PNEJI1_002248"/>
<comment type="similarity">
    <text evidence="1">Belongs to the TRM112 family.</text>
</comment>